<keyword evidence="1" id="KW-0812">Transmembrane</keyword>
<dbReference type="EMBL" id="LAZR01066619">
    <property type="protein sequence ID" value="KKK53212.1"/>
    <property type="molecule type" value="Genomic_DNA"/>
</dbReference>
<accession>A0A0F8W8R8</accession>
<keyword evidence="1" id="KW-0472">Membrane</keyword>
<dbReference type="AlphaFoldDB" id="A0A0F8W8R8"/>
<comment type="caution">
    <text evidence="2">The sequence shown here is derived from an EMBL/GenBank/DDBJ whole genome shotgun (WGS) entry which is preliminary data.</text>
</comment>
<reference evidence="2" key="1">
    <citation type="journal article" date="2015" name="Nature">
        <title>Complex archaea that bridge the gap between prokaryotes and eukaryotes.</title>
        <authorList>
            <person name="Spang A."/>
            <person name="Saw J.H."/>
            <person name="Jorgensen S.L."/>
            <person name="Zaremba-Niedzwiedzka K."/>
            <person name="Martijn J."/>
            <person name="Lind A.E."/>
            <person name="van Eijk R."/>
            <person name="Schleper C."/>
            <person name="Guy L."/>
            <person name="Ettema T.J."/>
        </authorList>
    </citation>
    <scope>NUCLEOTIDE SEQUENCE</scope>
</reference>
<proteinExistence type="predicted"/>
<organism evidence="2">
    <name type="scientific">marine sediment metagenome</name>
    <dbReference type="NCBI Taxonomy" id="412755"/>
    <lineage>
        <taxon>unclassified sequences</taxon>
        <taxon>metagenomes</taxon>
        <taxon>ecological metagenomes</taxon>
    </lineage>
</organism>
<gene>
    <name evidence="2" type="ORF">LCGC14_3097030</name>
</gene>
<protein>
    <submittedName>
        <fullName evidence="2">Uncharacterized protein</fullName>
    </submittedName>
</protein>
<feature type="transmembrane region" description="Helical" evidence="1">
    <location>
        <begin position="50"/>
        <end position="68"/>
    </location>
</feature>
<evidence type="ECO:0000256" key="1">
    <source>
        <dbReference type="SAM" id="Phobius"/>
    </source>
</evidence>
<name>A0A0F8W8R8_9ZZZZ</name>
<keyword evidence="1" id="KW-1133">Transmembrane helix</keyword>
<evidence type="ECO:0000313" key="2">
    <source>
        <dbReference type="EMBL" id="KKK53212.1"/>
    </source>
</evidence>
<sequence length="71" mass="8170">MRHSLPEAPPSVEGRVVSVTESVPARVGPPFLELPFLLAFLSAFPGVSEWRFLPFLAPFLWAFVWRFYCRF</sequence>